<feature type="compositionally biased region" description="Basic and acidic residues" evidence="5">
    <location>
        <begin position="23"/>
        <end position="34"/>
    </location>
</feature>
<dbReference type="Pfam" id="PF05383">
    <property type="entry name" value="La"/>
    <property type="match status" value="1"/>
</dbReference>
<dbReference type="InterPro" id="IPR006630">
    <property type="entry name" value="La_HTH"/>
</dbReference>
<evidence type="ECO:0000256" key="4">
    <source>
        <dbReference type="PROSITE-ProRule" id="PRU00332"/>
    </source>
</evidence>
<accession>A0ABP0SA10</accession>
<dbReference type="CDD" id="cd07323">
    <property type="entry name" value="LAM"/>
    <property type="match status" value="1"/>
</dbReference>
<dbReference type="PRINTS" id="PR00302">
    <property type="entry name" value="LUPUSLA"/>
</dbReference>
<evidence type="ECO:0000259" key="6">
    <source>
        <dbReference type="PROSITE" id="PS50961"/>
    </source>
</evidence>
<organism evidence="7 8">
    <name type="scientific">Durusdinium trenchii</name>
    <dbReference type="NCBI Taxonomy" id="1381693"/>
    <lineage>
        <taxon>Eukaryota</taxon>
        <taxon>Sar</taxon>
        <taxon>Alveolata</taxon>
        <taxon>Dinophyceae</taxon>
        <taxon>Suessiales</taxon>
        <taxon>Symbiodiniaceae</taxon>
        <taxon>Durusdinium</taxon>
    </lineage>
</organism>
<dbReference type="PROSITE" id="PS50961">
    <property type="entry name" value="HTH_LA"/>
    <property type="match status" value="1"/>
</dbReference>
<protein>
    <submittedName>
        <fullName evidence="7">La protein homolog (La autoantigen homolog) (La ribonucleoprotein)</fullName>
    </submittedName>
</protein>
<evidence type="ECO:0000313" key="8">
    <source>
        <dbReference type="Proteomes" id="UP001642464"/>
    </source>
</evidence>
<dbReference type="Proteomes" id="UP001642464">
    <property type="component" value="Unassembled WGS sequence"/>
</dbReference>
<dbReference type="PANTHER" id="PTHR22792:SF140">
    <property type="entry name" value="ACHILLES, ISOFORM A"/>
    <property type="match status" value="1"/>
</dbReference>
<dbReference type="InterPro" id="IPR045180">
    <property type="entry name" value="La_dom_prot"/>
</dbReference>
<evidence type="ECO:0000256" key="2">
    <source>
        <dbReference type="ARBA" id="ARBA00022884"/>
    </source>
</evidence>
<proteinExistence type="predicted"/>
<dbReference type="SMART" id="SM00715">
    <property type="entry name" value="LA"/>
    <property type="match status" value="1"/>
</dbReference>
<reference evidence="7 8" key="1">
    <citation type="submission" date="2024-02" db="EMBL/GenBank/DDBJ databases">
        <authorList>
            <person name="Chen Y."/>
            <person name="Shah S."/>
            <person name="Dougan E. K."/>
            <person name="Thang M."/>
            <person name="Chan C."/>
        </authorList>
    </citation>
    <scope>NUCLEOTIDE SEQUENCE [LARGE SCALE GENOMIC DNA]</scope>
</reference>
<keyword evidence="8" id="KW-1185">Reference proteome</keyword>
<keyword evidence="7" id="KW-0687">Ribonucleoprotein</keyword>
<dbReference type="InterPro" id="IPR036390">
    <property type="entry name" value="WH_DNA-bd_sf"/>
</dbReference>
<dbReference type="Gene3D" id="1.10.10.10">
    <property type="entry name" value="Winged helix-like DNA-binding domain superfamily/Winged helix DNA-binding domain"/>
    <property type="match status" value="1"/>
</dbReference>
<gene>
    <name evidence="7" type="ORF">SCF082_LOCUS50753</name>
</gene>
<dbReference type="EMBL" id="CAXAMM010043240">
    <property type="protein sequence ID" value="CAK9109203.1"/>
    <property type="molecule type" value="Genomic_DNA"/>
</dbReference>
<dbReference type="GO" id="GO:1990904">
    <property type="term" value="C:ribonucleoprotein complex"/>
    <property type="evidence" value="ECO:0007669"/>
    <property type="project" value="UniProtKB-KW"/>
</dbReference>
<feature type="domain" description="HTH La-type RNA-binding" evidence="6">
    <location>
        <begin position="77"/>
        <end position="172"/>
    </location>
</feature>
<comment type="subcellular location">
    <subcellularLocation>
        <location evidence="1">Nucleus</location>
    </subcellularLocation>
</comment>
<dbReference type="SUPFAM" id="SSF46785">
    <property type="entry name" value="Winged helix' DNA-binding domain"/>
    <property type="match status" value="1"/>
</dbReference>
<dbReference type="InterPro" id="IPR002344">
    <property type="entry name" value="Lupus_La"/>
</dbReference>
<dbReference type="PANTHER" id="PTHR22792">
    <property type="entry name" value="LUPUS LA PROTEIN-RELATED"/>
    <property type="match status" value="1"/>
</dbReference>
<feature type="region of interest" description="Disordered" evidence="5">
    <location>
        <begin position="1"/>
        <end position="34"/>
    </location>
</feature>
<evidence type="ECO:0000256" key="5">
    <source>
        <dbReference type="SAM" id="MobiDB-lite"/>
    </source>
</evidence>
<evidence type="ECO:0000256" key="1">
    <source>
        <dbReference type="ARBA" id="ARBA00004123"/>
    </source>
</evidence>
<name>A0ABP0SA10_9DINO</name>
<comment type="caution">
    <text evidence="7">The sequence shown here is derived from an EMBL/GenBank/DDBJ whole genome shotgun (WGS) entry which is preliminary data.</text>
</comment>
<evidence type="ECO:0000256" key="3">
    <source>
        <dbReference type="ARBA" id="ARBA00023242"/>
    </source>
</evidence>
<sequence>MVDDEEPEGEAKAEATGDPQDQGQEKTEVDFKDVGQDEVREAARTRQNALDRLHCTLEKLQDLDQLEEAVKLVEKAVADRQTRQPALIRQLAFYFSDGNLRRDRFLREKIVSSDDGFVPISVILPFNRLKLMGCSTRAEVCAAVEAAEAKFNLELSEQRDGIRRRGNVPPPPLSFGGPGSDFEKRSVQLAGFPTGATPEPSLEEVTQLCEPFGVVAFVRLLREVGSGGSSGTKPFAGRVEVEFQTEEAAVAQRLREVYEAKFAFPSWSCERLGEGSLEVYAQSVTVYYPQGAQLAEVKRLVREREPVNIGMKRRYDQQKMQEYFGYATGAYGRLSSSERLGPNLAVYCRTPMRAPDGRERDVHVINVIGFAFDKTQQPDYQYFLNHDDEDGRRAELVKKMSQMWEYIYFCAHEKKLKCVRLSQVGGGAFSLLLGGNFDYQALRKESLEPVMARYPEIETKELQFIPDWVFTPEGERCCSSSLLVNAWDPWSFVGNGNAGDNSLDGYFGRCTAMAVLCWPDTNPCLQLEDRYRLVPP</sequence>
<dbReference type="InterPro" id="IPR036388">
    <property type="entry name" value="WH-like_DNA-bd_sf"/>
</dbReference>
<keyword evidence="2 4" id="KW-0694">RNA-binding</keyword>
<evidence type="ECO:0000313" key="7">
    <source>
        <dbReference type="EMBL" id="CAK9109203.1"/>
    </source>
</evidence>
<keyword evidence="3" id="KW-0539">Nucleus</keyword>